<dbReference type="InterPro" id="IPR000253">
    <property type="entry name" value="FHA_dom"/>
</dbReference>
<gene>
    <name evidence="3" type="ORF">MGWOODY_Tha1682</name>
</gene>
<dbReference type="Gene3D" id="2.60.200.20">
    <property type="match status" value="1"/>
</dbReference>
<dbReference type="GO" id="GO:0009190">
    <property type="term" value="P:cyclic nucleotide biosynthetic process"/>
    <property type="evidence" value="ECO:0007669"/>
    <property type="project" value="InterPro"/>
</dbReference>
<dbReference type="SUPFAM" id="SSF49879">
    <property type="entry name" value="SMAD/FHA domain"/>
    <property type="match status" value="1"/>
</dbReference>
<dbReference type="GO" id="GO:0035556">
    <property type="term" value="P:intracellular signal transduction"/>
    <property type="evidence" value="ECO:0007669"/>
    <property type="project" value="InterPro"/>
</dbReference>
<dbReference type="CDD" id="cd07302">
    <property type="entry name" value="CHD"/>
    <property type="match status" value="1"/>
</dbReference>
<dbReference type="EC" id="4.6.1.1" evidence="3"/>
<dbReference type="Pfam" id="PF00498">
    <property type="entry name" value="FHA"/>
    <property type="match status" value="1"/>
</dbReference>
<sequence length="296" mass="32470">MSNESAAIMFSDVSGSSRLFKEVGDAEARAIISKVVSMMMDKTQAQNGTVIKTIGDEVMASFPTAQAALNAATDIQKDIDTRYYGAPLTIRIGFHFGPIIEEAGDVYGEAVNDAADLVKIAKGGQIITSEQTRQALPPESQDKLEVFDKIRLKGGKKTAVIYIAEWEDDQESNATMFMAAVNTEIAAAIEARSLQIEYEDQNITLSKNDVPFTIGRGADVDLTIECNMASRSHCTIDYRRGKFVLVDKSTNGTYLAADGREPLYLRREETPLMSTGTISFSPEIDEPGPHRMRYIC</sequence>
<dbReference type="Gene3D" id="3.30.70.1230">
    <property type="entry name" value="Nucleotide cyclase"/>
    <property type="match status" value="1"/>
</dbReference>
<evidence type="ECO:0000313" key="3">
    <source>
        <dbReference type="EMBL" id="CUS41608.1"/>
    </source>
</evidence>
<reference evidence="3" key="1">
    <citation type="submission" date="2015-10" db="EMBL/GenBank/DDBJ databases">
        <authorList>
            <person name="Gilbert D.G."/>
        </authorList>
    </citation>
    <scope>NUCLEOTIDE SEQUENCE</scope>
</reference>
<dbReference type="SMART" id="SM00044">
    <property type="entry name" value="CYCc"/>
    <property type="match status" value="1"/>
</dbReference>
<feature type="domain" description="FHA" evidence="1">
    <location>
        <begin position="212"/>
        <end position="255"/>
    </location>
</feature>
<evidence type="ECO:0000259" key="2">
    <source>
        <dbReference type="PROSITE" id="PS50125"/>
    </source>
</evidence>
<dbReference type="InterPro" id="IPR008984">
    <property type="entry name" value="SMAD_FHA_dom_sf"/>
</dbReference>
<proteinExistence type="predicted"/>
<keyword evidence="3" id="KW-0456">Lyase</keyword>
<dbReference type="Pfam" id="PF00211">
    <property type="entry name" value="Guanylate_cyc"/>
    <property type="match status" value="1"/>
</dbReference>
<name>A0A160TD82_9ZZZZ</name>
<dbReference type="PANTHER" id="PTHR43081:SF1">
    <property type="entry name" value="ADENYLATE CYCLASE, TERMINAL-DIFFERENTIATION SPECIFIC"/>
    <property type="match status" value="1"/>
</dbReference>
<dbReference type="SUPFAM" id="SSF55073">
    <property type="entry name" value="Nucleotide cyclase"/>
    <property type="match status" value="1"/>
</dbReference>
<organism evidence="3">
    <name type="scientific">hydrothermal vent metagenome</name>
    <dbReference type="NCBI Taxonomy" id="652676"/>
    <lineage>
        <taxon>unclassified sequences</taxon>
        <taxon>metagenomes</taxon>
        <taxon>ecological metagenomes</taxon>
    </lineage>
</organism>
<dbReference type="CDD" id="cd00060">
    <property type="entry name" value="FHA"/>
    <property type="match status" value="1"/>
</dbReference>
<dbReference type="GO" id="GO:0004016">
    <property type="term" value="F:adenylate cyclase activity"/>
    <property type="evidence" value="ECO:0007669"/>
    <property type="project" value="UniProtKB-EC"/>
</dbReference>
<dbReference type="EMBL" id="CZQC01000049">
    <property type="protein sequence ID" value="CUS41608.1"/>
    <property type="molecule type" value="Genomic_DNA"/>
</dbReference>
<dbReference type="InterPro" id="IPR050697">
    <property type="entry name" value="Adenylyl/Guanylyl_Cyclase_3/4"/>
</dbReference>
<protein>
    <submittedName>
        <fullName evidence="3">Adenylate cyclase</fullName>
        <ecNumber evidence="3">4.6.1.1</ecNumber>
    </submittedName>
</protein>
<accession>A0A160TD82</accession>
<feature type="domain" description="Guanylate cyclase" evidence="2">
    <location>
        <begin position="7"/>
        <end position="118"/>
    </location>
</feature>
<dbReference type="PROSITE" id="PS50125">
    <property type="entry name" value="GUANYLATE_CYCLASE_2"/>
    <property type="match status" value="1"/>
</dbReference>
<evidence type="ECO:0000259" key="1">
    <source>
        <dbReference type="PROSITE" id="PS50006"/>
    </source>
</evidence>
<dbReference type="AlphaFoldDB" id="A0A160TD82"/>
<dbReference type="PANTHER" id="PTHR43081">
    <property type="entry name" value="ADENYLATE CYCLASE, TERMINAL-DIFFERENTIATION SPECIFIC-RELATED"/>
    <property type="match status" value="1"/>
</dbReference>
<dbReference type="PROSITE" id="PS50006">
    <property type="entry name" value="FHA_DOMAIN"/>
    <property type="match status" value="1"/>
</dbReference>
<dbReference type="InterPro" id="IPR029787">
    <property type="entry name" value="Nucleotide_cyclase"/>
</dbReference>
<dbReference type="InterPro" id="IPR001054">
    <property type="entry name" value="A/G_cyclase"/>
</dbReference>